<evidence type="ECO:0000256" key="1">
    <source>
        <dbReference type="ARBA" id="ARBA00008898"/>
    </source>
</evidence>
<dbReference type="EC" id="1.-.-.-" evidence="4"/>
<dbReference type="PANTHER" id="PTHR30466:SF11">
    <property type="entry name" value="FLAVIN-DEPENDENT MONOOXYGENASE, REDUCTASE SUBUNIT HSAB"/>
    <property type="match status" value="1"/>
</dbReference>
<dbReference type="EMBL" id="CP142149">
    <property type="protein sequence ID" value="WSE32499.1"/>
    <property type="molecule type" value="Genomic_DNA"/>
</dbReference>
<feature type="domain" description="Flavin reductase like" evidence="3">
    <location>
        <begin position="133"/>
        <end position="276"/>
    </location>
</feature>
<dbReference type="GO" id="GO:0016491">
    <property type="term" value="F:oxidoreductase activity"/>
    <property type="evidence" value="ECO:0007669"/>
    <property type="project" value="UniProtKB-KW"/>
</dbReference>
<dbReference type="Proteomes" id="UP001330812">
    <property type="component" value="Chromosome"/>
</dbReference>
<accession>A0ABZ1IEI6</accession>
<dbReference type="InterPro" id="IPR002563">
    <property type="entry name" value="Flavin_Rdtase-like_dom"/>
</dbReference>
<keyword evidence="2 4" id="KW-0560">Oxidoreductase</keyword>
<name>A0ABZ1IEI6_9PSEU</name>
<keyword evidence="5" id="KW-1185">Reference proteome</keyword>
<evidence type="ECO:0000313" key="5">
    <source>
        <dbReference type="Proteomes" id="UP001330812"/>
    </source>
</evidence>
<proteinExistence type="inferred from homology"/>
<dbReference type="SUPFAM" id="SSF50475">
    <property type="entry name" value="FMN-binding split barrel"/>
    <property type="match status" value="1"/>
</dbReference>
<sequence>MIVTITEDAVGLRDGHDLTRLHVESATAGRAADAERLEAAGLGHVREDGDVLLDVAVLHRLVSTTVEADLHTAWQGMLSYAARKGWTDPDRRFLRAHVERVPEDRADPLLPESTGPEPITAEPIPPDRFRAVLGHYASGVTVITGAAADGPVGFSCQSFSALSLDPPLVLILPGKGSTSWPKIQATGRFCVNVLAAEQEALCAGFARSGGDKFAGVEHTPGTLGAPRLAGACAWIDCEIGTVSEGGDHLVVLGRVHALDADPAKAPLIFHKGQYGKLA</sequence>
<dbReference type="InterPro" id="IPR012349">
    <property type="entry name" value="Split_barrel_FMN-bd"/>
</dbReference>
<dbReference type="RefSeq" id="WP_326835306.1">
    <property type="nucleotide sequence ID" value="NZ_CP142149.1"/>
</dbReference>
<evidence type="ECO:0000313" key="4">
    <source>
        <dbReference type="EMBL" id="WSE32499.1"/>
    </source>
</evidence>
<reference evidence="4 5" key="1">
    <citation type="journal article" date="2015" name="Int. J. Syst. Evol. Microbiol.">
        <title>Amycolatopsis rhabdoformis sp. nov., an actinomycete isolated from a tropical forest soil.</title>
        <authorList>
            <person name="Souza W.R."/>
            <person name="Silva R.E."/>
            <person name="Goodfellow M."/>
            <person name="Busarakam K."/>
            <person name="Figueiro F.S."/>
            <person name="Ferreira D."/>
            <person name="Rodrigues-Filho E."/>
            <person name="Moraes L.A.B."/>
            <person name="Zucchi T.D."/>
        </authorList>
    </citation>
    <scope>NUCLEOTIDE SEQUENCE [LARGE SCALE GENOMIC DNA]</scope>
    <source>
        <strain evidence="4 5">NCIMB 14900</strain>
    </source>
</reference>
<protein>
    <submittedName>
        <fullName evidence="4">Flavin reductase family protein</fullName>
        <ecNumber evidence="4">1.-.-.-</ecNumber>
    </submittedName>
</protein>
<evidence type="ECO:0000256" key="2">
    <source>
        <dbReference type="ARBA" id="ARBA00023002"/>
    </source>
</evidence>
<dbReference type="Gene3D" id="2.30.110.10">
    <property type="entry name" value="Electron Transport, Fmn-binding Protein, Chain A"/>
    <property type="match status" value="1"/>
</dbReference>
<dbReference type="Pfam" id="PF01613">
    <property type="entry name" value="Flavin_Reduct"/>
    <property type="match status" value="1"/>
</dbReference>
<dbReference type="InterPro" id="IPR050268">
    <property type="entry name" value="NADH-dep_flavin_reductase"/>
</dbReference>
<gene>
    <name evidence="4" type="ORF">VSH64_10320</name>
</gene>
<dbReference type="PANTHER" id="PTHR30466">
    <property type="entry name" value="FLAVIN REDUCTASE"/>
    <property type="match status" value="1"/>
</dbReference>
<comment type="similarity">
    <text evidence="1">Belongs to the non-flavoprotein flavin reductase family.</text>
</comment>
<organism evidence="4 5">
    <name type="scientific">Amycolatopsis rhabdoformis</name>
    <dbReference type="NCBI Taxonomy" id="1448059"/>
    <lineage>
        <taxon>Bacteria</taxon>
        <taxon>Bacillati</taxon>
        <taxon>Actinomycetota</taxon>
        <taxon>Actinomycetes</taxon>
        <taxon>Pseudonocardiales</taxon>
        <taxon>Pseudonocardiaceae</taxon>
        <taxon>Amycolatopsis</taxon>
    </lineage>
</organism>
<dbReference type="SMART" id="SM00903">
    <property type="entry name" value="Flavin_Reduct"/>
    <property type="match status" value="1"/>
</dbReference>
<evidence type="ECO:0000259" key="3">
    <source>
        <dbReference type="SMART" id="SM00903"/>
    </source>
</evidence>